<evidence type="ECO:0000259" key="2">
    <source>
        <dbReference type="Pfam" id="PF07007"/>
    </source>
</evidence>
<dbReference type="InterPro" id="IPR009739">
    <property type="entry name" value="LprI-like_N"/>
</dbReference>
<feature type="signal peptide" evidence="1">
    <location>
        <begin position="1"/>
        <end position="23"/>
    </location>
</feature>
<gene>
    <name evidence="3" type="ORF">GCM10010994_15940</name>
</gene>
<protein>
    <recommendedName>
        <fullName evidence="2">Lysozyme inhibitor LprI-like N-terminal domain-containing protein</fullName>
    </recommendedName>
</protein>
<dbReference type="Proteomes" id="UP000637002">
    <property type="component" value="Unassembled WGS sequence"/>
</dbReference>
<dbReference type="AlphaFoldDB" id="A0A916U289"/>
<keyword evidence="1" id="KW-0732">Signal</keyword>
<evidence type="ECO:0000313" key="4">
    <source>
        <dbReference type="Proteomes" id="UP000637002"/>
    </source>
</evidence>
<evidence type="ECO:0000313" key="3">
    <source>
        <dbReference type="EMBL" id="GGC57770.1"/>
    </source>
</evidence>
<dbReference type="RefSeq" id="WP_188608582.1">
    <property type="nucleotide sequence ID" value="NZ_BMGG01000002.1"/>
</dbReference>
<feature type="chain" id="PRO_5038001547" description="Lysozyme inhibitor LprI-like N-terminal domain-containing protein" evidence="1">
    <location>
        <begin position="24"/>
        <end position="205"/>
    </location>
</feature>
<proteinExistence type="predicted"/>
<reference evidence="3" key="1">
    <citation type="journal article" date="2014" name="Int. J. Syst. Evol. Microbiol.">
        <title>Complete genome sequence of Corynebacterium casei LMG S-19264T (=DSM 44701T), isolated from a smear-ripened cheese.</title>
        <authorList>
            <consortium name="US DOE Joint Genome Institute (JGI-PGF)"/>
            <person name="Walter F."/>
            <person name="Albersmeier A."/>
            <person name="Kalinowski J."/>
            <person name="Ruckert C."/>
        </authorList>
    </citation>
    <scope>NUCLEOTIDE SEQUENCE</scope>
    <source>
        <strain evidence="3">CGMCC 1.12919</strain>
    </source>
</reference>
<feature type="domain" description="Lysozyme inhibitor LprI-like N-terminal" evidence="2">
    <location>
        <begin position="58"/>
        <end position="141"/>
    </location>
</feature>
<comment type="caution">
    <text evidence="3">The sequence shown here is derived from an EMBL/GenBank/DDBJ whole genome shotgun (WGS) entry which is preliminary data.</text>
</comment>
<organism evidence="3 4">
    <name type="scientific">Chelatococcus reniformis</name>
    <dbReference type="NCBI Taxonomy" id="1494448"/>
    <lineage>
        <taxon>Bacteria</taxon>
        <taxon>Pseudomonadati</taxon>
        <taxon>Pseudomonadota</taxon>
        <taxon>Alphaproteobacteria</taxon>
        <taxon>Hyphomicrobiales</taxon>
        <taxon>Chelatococcaceae</taxon>
        <taxon>Chelatococcus</taxon>
    </lineage>
</organism>
<reference evidence="3" key="2">
    <citation type="submission" date="2020-09" db="EMBL/GenBank/DDBJ databases">
        <authorList>
            <person name="Sun Q."/>
            <person name="Zhou Y."/>
        </authorList>
    </citation>
    <scope>NUCLEOTIDE SEQUENCE</scope>
    <source>
        <strain evidence="3">CGMCC 1.12919</strain>
    </source>
</reference>
<dbReference type="Gene3D" id="1.20.1270.180">
    <property type="match status" value="1"/>
</dbReference>
<evidence type="ECO:0000256" key="1">
    <source>
        <dbReference type="SAM" id="SignalP"/>
    </source>
</evidence>
<accession>A0A916U289</accession>
<keyword evidence="4" id="KW-1185">Reference proteome</keyword>
<name>A0A916U289_9HYPH</name>
<dbReference type="EMBL" id="BMGG01000002">
    <property type="protein sequence ID" value="GGC57770.1"/>
    <property type="molecule type" value="Genomic_DNA"/>
</dbReference>
<sequence>MSQLLLRAGVVCSLGLAAPAVLAGDAATPADKALIDACVIAAAVGQAHACIGRVSDPCMAAPGGQSTAGMNACLSREIAAWDERLNADYAVALTSEAARRATRTAPNGAVRTTTGADLIRATQRAWIAFRDAKCSAAQLPRRAAPAWGRWAAIACFRRRRGRTSGWRRLPGREHPRAGRAHCLPQRHVVASRIGPSQSREHVGRK</sequence>
<dbReference type="Pfam" id="PF07007">
    <property type="entry name" value="LprI"/>
    <property type="match status" value="1"/>
</dbReference>